<dbReference type="AlphaFoldDB" id="A0AA39I525"/>
<evidence type="ECO:0000256" key="2">
    <source>
        <dbReference type="SAM" id="Phobius"/>
    </source>
</evidence>
<sequence>MAFTGPELLCKRALEVSTEGTTAKKVRRDEEEESIPLRTEPSEQDIQVLTGTGHGKNLLCDHLCAHASSDALKQLSPRSNEWIVPVTNWDEVSKRKREVKAKPRKPAGKNEPIDTSVHWNLRREMMFNTTIPRIVIYKFICDEADHDCILDALWRLLKSRQDDKRLTLHEKDSVSQLVKSAAYCIFCTTWMIDMCALIGHLQSEHLQFSFVYKGLHQSLLWPVIEVSERENSAIASSHAGHKSATAPRTGTSAQLVTFLPPSGREEWKKSEDGAFAVDGVTLQCHLKSAELMSKDDAILGTGWFLKFMIRRFMRLAPSSAMIMPFFLSWTIFCENQRKIYGRRDFPTLKILRAFVDCFRAEMGEEGFFVGWCSHLAYYFTHRIVSQDSAYSSVQYLANSAYNAADDVLAGRPEVKPRKSKPKRKRARRY</sequence>
<keyword evidence="2" id="KW-0812">Transmembrane</keyword>
<organism evidence="3 4">
    <name type="scientific">Steinernema hermaphroditum</name>
    <dbReference type="NCBI Taxonomy" id="289476"/>
    <lineage>
        <taxon>Eukaryota</taxon>
        <taxon>Metazoa</taxon>
        <taxon>Ecdysozoa</taxon>
        <taxon>Nematoda</taxon>
        <taxon>Chromadorea</taxon>
        <taxon>Rhabditida</taxon>
        <taxon>Tylenchina</taxon>
        <taxon>Panagrolaimomorpha</taxon>
        <taxon>Strongyloidoidea</taxon>
        <taxon>Steinernematidae</taxon>
        <taxon>Steinernema</taxon>
    </lineage>
</organism>
<feature type="transmembrane region" description="Helical" evidence="2">
    <location>
        <begin position="312"/>
        <end position="332"/>
    </location>
</feature>
<keyword evidence="2" id="KW-0472">Membrane</keyword>
<evidence type="ECO:0000313" key="4">
    <source>
        <dbReference type="Proteomes" id="UP001175271"/>
    </source>
</evidence>
<name>A0AA39I525_9BILA</name>
<dbReference type="EMBL" id="JAUCMV010000002">
    <property type="protein sequence ID" value="KAK0417225.1"/>
    <property type="molecule type" value="Genomic_DNA"/>
</dbReference>
<gene>
    <name evidence="3" type="ORF">QR680_012891</name>
</gene>
<accession>A0AA39I525</accession>
<keyword evidence="2" id="KW-1133">Transmembrane helix</keyword>
<evidence type="ECO:0000313" key="3">
    <source>
        <dbReference type="EMBL" id="KAK0417225.1"/>
    </source>
</evidence>
<protein>
    <submittedName>
        <fullName evidence="3">Uncharacterized protein</fullName>
    </submittedName>
</protein>
<feature type="region of interest" description="Disordered" evidence="1">
    <location>
        <begin position="19"/>
        <end position="44"/>
    </location>
</feature>
<proteinExistence type="predicted"/>
<evidence type="ECO:0000256" key="1">
    <source>
        <dbReference type="SAM" id="MobiDB-lite"/>
    </source>
</evidence>
<reference evidence="3" key="1">
    <citation type="submission" date="2023-06" db="EMBL/GenBank/DDBJ databases">
        <title>Genomic analysis of the entomopathogenic nematode Steinernema hermaphroditum.</title>
        <authorList>
            <person name="Schwarz E.M."/>
            <person name="Heppert J.K."/>
            <person name="Baniya A."/>
            <person name="Schwartz H.T."/>
            <person name="Tan C.-H."/>
            <person name="Antoshechkin I."/>
            <person name="Sternberg P.W."/>
            <person name="Goodrich-Blair H."/>
            <person name="Dillman A.R."/>
        </authorList>
    </citation>
    <scope>NUCLEOTIDE SEQUENCE</scope>
    <source>
        <strain evidence="3">PS9179</strain>
        <tissue evidence="3">Whole animal</tissue>
    </source>
</reference>
<keyword evidence="4" id="KW-1185">Reference proteome</keyword>
<dbReference type="Proteomes" id="UP001175271">
    <property type="component" value="Unassembled WGS sequence"/>
</dbReference>
<comment type="caution">
    <text evidence="3">The sequence shown here is derived from an EMBL/GenBank/DDBJ whole genome shotgun (WGS) entry which is preliminary data.</text>
</comment>